<dbReference type="InterPro" id="IPR036291">
    <property type="entry name" value="NAD(P)-bd_dom_sf"/>
</dbReference>
<dbReference type="RefSeq" id="WP_085494782.1">
    <property type="nucleotide sequence ID" value="NZ_FXAZ01000003.1"/>
</dbReference>
<dbReference type="PANTHER" id="PTHR43157">
    <property type="entry name" value="PHOSPHATIDYLINOSITOL-GLYCAN BIOSYNTHESIS CLASS F PROTEIN-RELATED"/>
    <property type="match status" value="1"/>
</dbReference>
<evidence type="ECO:0000256" key="2">
    <source>
        <dbReference type="RuleBase" id="RU000363"/>
    </source>
</evidence>
<evidence type="ECO:0000313" key="3">
    <source>
        <dbReference type="EMBL" id="SMG43880.1"/>
    </source>
</evidence>
<keyword evidence="1" id="KW-0560">Oxidoreductase</keyword>
<dbReference type="STRING" id="1852522.SAMN06295960_2602"/>
<name>A0A1X7KRV5_9BACL</name>
<dbReference type="GO" id="GO:0016491">
    <property type="term" value="F:oxidoreductase activity"/>
    <property type="evidence" value="ECO:0007669"/>
    <property type="project" value="UniProtKB-KW"/>
</dbReference>
<dbReference type="PRINTS" id="PR00081">
    <property type="entry name" value="GDHRDH"/>
</dbReference>
<sequence length="288" mass="31439">MLRHKTVLITGANTGMGHAAAIALAKQGAHIIMACRNEARGMQALETAKERSGSQAFELVLCDLGDLASIHQCAEAVRRRHHRLDVLLNNAGVVSLKRTETTDGFEAMMGVNHLGHFLLTNLLLPSLMLAEQGRVVTVSSGAHKIGRFKLEDPFLKKGFTVWQGYANSKLANILFTKKLATRLKGTKVTANCLHPGAVSTDIGVNRGSGFGKSVHRLLRPFFLTSEQGADTAVYLASSEEVASISGEYYYRRKPASSSKLAQDDQLADKLWAWSQEQTGWTEEESSPF</sequence>
<dbReference type="Pfam" id="PF00106">
    <property type="entry name" value="adh_short"/>
    <property type="match status" value="1"/>
</dbReference>
<dbReference type="PRINTS" id="PR00080">
    <property type="entry name" value="SDRFAMILY"/>
</dbReference>
<accession>A0A1X7KRV5</accession>
<protein>
    <submittedName>
        <fullName evidence="3">NAD(P)-dependent dehydrogenase, short-chain alcohol dehydrogenase family</fullName>
    </submittedName>
</protein>
<organism evidence="3 4">
    <name type="scientific">Paenibacillus aquistagni</name>
    <dbReference type="NCBI Taxonomy" id="1852522"/>
    <lineage>
        <taxon>Bacteria</taxon>
        <taxon>Bacillati</taxon>
        <taxon>Bacillota</taxon>
        <taxon>Bacilli</taxon>
        <taxon>Bacillales</taxon>
        <taxon>Paenibacillaceae</taxon>
        <taxon>Paenibacillus</taxon>
    </lineage>
</organism>
<dbReference type="InterPro" id="IPR002347">
    <property type="entry name" value="SDR_fam"/>
</dbReference>
<dbReference type="SUPFAM" id="SSF51735">
    <property type="entry name" value="NAD(P)-binding Rossmann-fold domains"/>
    <property type="match status" value="1"/>
</dbReference>
<dbReference type="AlphaFoldDB" id="A0A1X7KRV5"/>
<keyword evidence="4" id="KW-1185">Reference proteome</keyword>
<dbReference type="PANTHER" id="PTHR43157:SF31">
    <property type="entry name" value="PHOSPHATIDYLINOSITOL-GLYCAN BIOSYNTHESIS CLASS F PROTEIN"/>
    <property type="match status" value="1"/>
</dbReference>
<evidence type="ECO:0000313" key="4">
    <source>
        <dbReference type="Proteomes" id="UP000193834"/>
    </source>
</evidence>
<proteinExistence type="inferred from homology"/>
<evidence type="ECO:0000256" key="1">
    <source>
        <dbReference type="ARBA" id="ARBA00023002"/>
    </source>
</evidence>
<dbReference type="OrthoDB" id="9809821at2"/>
<dbReference type="Proteomes" id="UP000193834">
    <property type="component" value="Unassembled WGS sequence"/>
</dbReference>
<dbReference type="Gene3D" id="3.40.50.720">
    <property type="entry name" value="NAD(P)-binding Rossmann-like Domain"/>
    <property type="match status" value="1"/>
</dbReference>
<gene>
    <name evidence="3" type="ORF">SAMN06295960_2602</name>
</gene>
<dbReference type="CDD" id="cd05327">
    <property type="entry name" value="retinol-DH_like_SDR_c_like"/>
    <property type="match status" value="1"/>
</dbReference>
<dbReference type="EMBL" id="FXAZ01000003">
    <property type="protein sequence ID" value="SMG43880.1"/>
    <property type="molecule type" value="Genomic_DNA"/>
</dbReference>
<reference evidence="3 4" key="1">
    <citation type="submission" date="2017-04" db="EMBL/GenBank/DDBJ databases">
        <authorList>
            <person name="Afonso C.L."/>
            <person name="Miller P.J."/>
            <person name="Scott M.A."/>
            <person name="Spackman E."/>
            <person name="Goraichik I."/>
            <person name="Dimitrov K.M."/>
            <person name="Suarez D.L."/>
            <person name="Swayne D.E."/>
        </authorList>
    </citation>
    <scope>NUCLEOTIDE SEQUENCE [LARGE SCALE GENOMIC DNA]</scope>
    <source>
        <strain evidence="3 4">11</strain>
    </source>
</reference>
<comment type="similarity">
    <text evidence="2">Belongs to the short-chain dehydrogenases/reductases (SDR) family.</text>
</comment>